<comment type="caution">
    <text evidence="7">The sequence shown here is derived from an EMBL/GenBank/DDBJ whole genome shotgun (WGS) entry which is preliminary data.</text>
</comment>
<keyword evidence="4 5" id="KW-0472">Membrane</keyword>
<name>A0ABN1JJG1_9BURK</name>
<dbReference type="Pfam" id="PF07690">
    <property type="entry name" value="MFS_1"/>
    <property type="match status" value="1"/>
</dbReference>
<reference evidence="7 8" key="1">
    <citation type="journal article" date="2019" name="Int. J. Syst. Evol. Microbiol.">
        <title>The Global Catalogue of Microorganisms (GCM) 10K type strain sequencing project: providing services to taxonomists for standard genome sequencing and annotation.</title>
        <authorList>
            <consortium name="The Broad Institute Genomics Platform"/>
            <consortium name="The Broad Institute Genome Sequencing Center for Infectious Disease"/>
            <person name="Wu L."/>
            <person name="Ma J."/>
        </authorList>
    </citation>
    <scope>NUCLEOTIDE SEQUENCE [LARGE SCALE GENOMIC DNA]</scope>
    <source>
        <strain evidence="7 8">JCM 15503</strain>
    </source>
</reference>
<evidence type="ECO:0000256" key="2">
    <source>
        <dbReference type="ARBA" id="ARBA00022692"/>
    </source>
</evidence>
<feature type="transmembrane region" description="Helical" evidence="5">
    <location>
        <begin position="298"/>
        <end position="319"/>
    </location>
</feature>
<evidence type="ECO:0000256" key="5">
    <source>
        <dbReference type="SAM" id="Phobius"/>
    </source>
</evidence>
<dbReference type="InterPro" id="IPR036259">
    <property type="entry name" value="MFS_trans_sf"/>
</dbReference>
<accession>A0ABN1JJG1</accession>
<evidence type="ECO:0000313" key="7">
    <source>
        <dbReference type="EMBL" id="GAA0741107.1"/>
    </source>
</evidence>
<dbReference type="PROSITE" id="PS00216">
    <property type="entry name" value="SUGAR_TRANSPORT_1"/>
    <property type="match status" value="1"/>
</dbReference>
<feature type="transmembrane region" description="Helical" evidence="5">
    <location>
        <begin position="118"/>
        <end position="142"/>
    </location>
</feature>
<feature type="transmembrane region" description="Helical" evidence="5">
    <location>
        <begin position="264"/>
        <end position="286"/>
    </location>
</feature>
<evidence type="ECO:0000259" key="6">
    <source>
        <dbReference type="PROSITE" id="PS50850"/>
    </source>
</evidence>
<feature type="transmembrane region" description="Helical" evidence="5">
    <location>
        <begin position="181"/>
        <end position="202"/>
    </location>
</feature>
<dbReference type="Proteomes" id="UP001500279">
    <property type="component" value="Unassembled WGS sequence"/>
</dbReference>
<feature type="transmembrane region" description="Helical" evidence="5">
    <location>
        <begin position="25"/>
        <end position="50"/>
    </location>
</feature>
<organism evidence="7 8">
    <name type="scientific">Ideonella azotifigens</name>
    <dbReference type="NCBI Taxonomy" id="513160"/>
    <lineage>
        <taxon>Bacteria</taxon>
        <taxon>Pseudomonadati</taxon>
        <taxon>Pseudomonadota</taxon>
        <taxon>Betaproteobacteria</taxon>
        <taxon>Burkholderiales</taxon>
        <taxon>Sphaerotilaceae</taxon>
        <taxon>Ideonella</taxon>
    </lineage>
</organism>
<dbReference type="CDD" id="cd17365">
    <property type="entry name" value="MFS_PcaK_like"/>
    <property type="match status" value="1"/>
</dbReference>
<evidence type="ECO:0000313" key="8">
    <source>
        <dbReference type="Proteomes" id="UP001500279"/>
    </source>
</evidence>
<feature type="transmembrane region" description="Helical" evidence="5">
    <location>
        <begin position="154"/>
        <end position="175"/>
    </location>
</feature>
<dbReference type="PROSITE" id="PS50850">
    <property type="entry name" value="MFS"/>
    <property type="match status" value="1"/>
</dbReference>
<sequence>MTPAAPRRVDVQTLINEHPFSPFQWVIFGLCFFIVLLDGFDTAAIGYIAPSLLKEWGLSKPQLAPVLSAALFGLAAGALSAGPLADKLGRKRLLVISVAVFGLACGASAMAGELSTLVLLRFLTGLGLGAAMPNAVTLMSGYCPDARRATLTNAMFCGFPLGAAFGGFLAAWMIPQWGWRSVLALGGLTPLLLVVLLVLLLPESVRYLVAQRAPIDRIRAVLARIAGDAARRAESFVLTEHRPVTNERGGLSVVLSGPYRVGSLMLWLAYFMGLVMFYALINWMPILFKDAGVEPRTATLISALFPLGGVGAIFFGWLMDRFNANRVIAIGFALTAVAIWAIGHAAGEVATLMAVVFIGGTLMNTAQSSLPALAAGFYPTNARATGVAWMLGIGRFGGIAGSFLVAQLSAQRLSFAGIFAVVAVPGLVAAAALIVKQFAEPDGGQDTPGRRTGAAAAAH</sequence>
<dbReference type="InterPro" id="IPR011701">
    <property type="entry name" value="MFS"/>
</dbReference>
<dbReference type="PANTHER" id="PTHR23508:SF10">
    <property type="entry name" value="CARBOXYLIC ACID TRANSPORTER PROTEIN HOMOLOG"/>
    <property type="match status" value="1"/>
</dbReference>
<keyword evidence="2 5" id="KW-0812">Transmembrane</keyword>
<feature type="transmembrane region" description="Helical" evidence="5">
    <location>
        <begin position="93"/>
        <end position="112"/>
    </location>
</feature>
<feature type="transmembrane region" description="Helical" evidence="5">
    <location>
        <begin position="62"/>
        <end position="81"/>
    </location>
</feature>
<feature type="transmembrane region" description="Helical" evidence="5">
    <location>
        <begin position="326"/>
        <end position="343"/>
    </location>
</feature>
<evidence type="ECO:0000256" key="1">
    <source>
        <dbReference type="ARBA" id="ARBA00004141"/>
    </source>
</evidence>
<keyword evidence="8" id="KW-1185">Reference proteome</keyword>
<evidence type="ECO:0000256" key="4">
    <source>
        <dbReference type="ARBA" id="ARBA00023136"/>
    </source>
</evidence>
<dbReference type="RefSeq" id="WP_141287929.1">
    <property type="nucleotide sequence ID" value="NZ_BAAAEW010000003.1"/>
</dbReference>
<keyword evidence="3 5" id="KW-1133">Transmembrane helix</keyword>
<dbReference type="Gene3D" id="1.20.1250.20">
    <property type="entry name" value="MFS general substrate transporter like domains"/>
    <property type="match status" value="1"/>
</dbReference>
<evidence type="ECO:0000256" key="3">
    <source>
        <dbReference type="ARBA" id="ARBA00022989"/>
    </source>
</evidence>
<feature type="domain" description="Major facilitator superfamily (MFS) profile" evidence="6">
    <location>
        <begin position="27"/>
        <end position="444"/>
    </location>
</feature>
<protein>
    <submittedName>
        <fullName evidence="7">Aromatic acid/H+ symport family MFS transporter</fullName>
    </submittedName>
</protein>
<comment type="subcellular location">
    <subcellularLocation>
        <location evidence="1">Membrane</location>
        <topology evidence="1">Multi-pass membrane protein</topology>
    </subcellularLocation>
</comment>
<dbReference type="EMBL" id="BAAAEW010000003">
    <property type="protein sequence ID" value="GAA0741107.1"/>
    <property type="molecule type" value="Genomic_DNA"/>
</dbReference>
<feature type="transmembrane region" description="Helical" evidence="5">
    <location>
        <begin position="414"/>
        <end position="435"/>
    </location>
</feature>
<gene>
    <name evidence="7" type="ORF">GCM10009107_03400</name>
</gene>
<dbReference type="PANTHER" id="PTHR23508">
    <property type="entry name" value="CARBOXYLIC ACID TRANSPORTER PROTEIN HOMOLOG"/>
    <property type="match status" value="1"/>
</dbReference>
<dbReference type="InterPro" id="IPR005829">
    <property type="entry name" value="Sugar_transporter_CS"/>
</dbReference>
<dbReference type="InterPro" id="IPR020846">
    <property type="entry name" value="MFS_dom"/>
</dbReference>
<dbReference type="SUPFAM" id="SSF103473">
    <property type="entry name" value="MFS general substrate transporter"/>
    <property type="match status" value="1"/>
</dbReference>
<proteinExistence type="predicted"/>
<feature type="transmembrane region" description="Helical" evidence="5">
    <location>
        <begin position="387"/>
        <end position="408"/>
    </location>
</feature>